<dbReference type="InterPro" id="IPR005198">
    <property type="entry name" value="Glyco_hydro_76"/>
</dbReference>
<dbReference type="Gene3D" id="1.50.10.20">
    <property type="match status" value="1"/>
</dbReference>
<feature type="region of interest" description="Disordered" evidence="11">
    <location>
        <begin position="402"/>
        <end position="458"/>
    </location>
</feature>
<evidence type="ECO:0000256" key="7">
    <source>
        <dbReference type="ARBA" id="ARBA00023136"/>
    </source>
</evidence>
<dbReference type="InterPro" id="IPR008928">
    <property type="entry name" value="6-hairpin_glycosidase_sf"/>
</dbReference>
<evidence type="ECO:0000256" key="2">
    <source>
        <dbReference type="ARBA" id="ARBA00004308"/>
    </source>
</evidence>
<evidence type="ECO:0000256" key="6">
    <source>
        <dbReference type="ARBA" id="ARBA00022801"/>
    </source>
</evidence>
<evidence type="ECO:0000313" key="13">
    <source>
        <dbReference type="EMBL" id="OAA71048.1"/>
    </source>
</evidence>
<evidence type="ECO:0000256" key="8">
    <source>
        <dbReference type="ARBA" id="ARBA00023180"/>
    </source>
</evidence>
<proteinExistence type="inferred from homology"/>
<comment type="similarity">
    <text evidence="3 10">Belongs to the glycosyl hydrolase 76 family.</text>
</comment>
<comment type="caution">
    <text evidence="13">The sequence shown here is derived from an EMBL/GenBank/DDBJ whole genome shotgun (WGS) entry which is preliminary data.</text>
</comment>
<evidence type="ECO:0000256" key="1">
    <source>
        <dbReference type="ARBA" id="ARBA00001452"/>
    </source>
</evidence>
<protein>
    <recommendedName>
        <fullName evidence="4 10">Mannan endo-1,6-alpha-mannosidase</fullName>
        <ecNumber evidence="4 10">3.2.1.101</ecNumber>
    </recommendedName>
</protein>
<dbReference type="AlphaFoldDB" id="A0A168C7Q8"/>
<dbReference type="GO" id="GO:0009272">
    <property type="term" value="P:fungal-type cell wall biogenesis"/>
    <property type="evidence" value="ECO:0007669"/>
    <property type="project" value="TreeGrafter"/>
</dbReference>
<evidence type="ECO:0000256" key="3">
    <source>
        <dbReference type="ARBA" id="ARBA00009699"/>
    </source>
</evidence>
<feature type="signal peptide" evidence="12">
    <location>
        <begin position="1"/>
        <end position="22"/>
    </location>
</feature>
<dbReference type="FunFam" id="1.50.10.20:FF:000006">
    <property type="entry name" value="Mannan endo-1,6-alpha-mannosidase"/>
    <property type="match status" value="1"/>
</dbReference>
<evidence type="ECO:0000256" key="9">
    <source>
        <dbReference type="ARBA" id="ARBA00023295"/>
    </source>
</evidence>
<dbReference type="Pfam" id="PF03663">
    <property type="entry name" value="Glyco_hydro_76"/>
    <property type="match status" value="1"/>
</dbReference>
<dbReference type="Proteomes" id="UP000076881">
    <property type="component" value="Unassembled WGS sequence"/>
</dbReference>
<accession>A0A168C7Q8</accession>
<keyword evidence="14" id="KW-1185">Reference proteome</keyword>
<dbReference type="PANTHER" id="PTHR12145:SF36">
    <property type="entry name" value="MANNAN ENDO-1,6-ALPHA-MANNOSIDASE DCW1"/>
    <property type="match status" value="1"/>
</dbReference>
<dbReference type="GO" id="GO:0012505">
    <property type="term" value="C:endomembrane system"/>
    <property type="evidence" value="ECO:0007669"/>
    <property type="project" value="UniProtKB-SubCell"/>
</dbReference>
<dbReference type="InterPro" id="IPR014480">
    <property type="entry name" value="Mannan-1_6-alpha_mannosidase"/>
</dbReference>
<evidence type="ECO:0000256" key="10">
    <source>
        <dbReference type="PIRNR" id="PIRNR016302"/>
    </source>
</evidence>
<evidence type="ECO:0000313" key="14">
    <source>
        <dbReference type="Proteomes" id="UP000076881"/>
    </source>
</evidence>
<feature type="compositionally biased region" description="Basic and acidic residues" evidence="11">
    <location>
        <begin position="447"/>
        <end position="457"/>
    </location>
</feature>
<evidence type="ECO:0000256" key="12">
    <source>
        <dbReference type="SAM" id="SignalP"/>
    </source>
</evidence>
<dbReference type="EC" id="3.2.1.101" evidence="4 10"/>
<keyword evidence="6 10" id="KW-0378">Hydrolase</keyword>
<dbReference type="EMBL" id="AZHF01000009">
    <property type="protein sequence ID" value="OAA71048.1"/>
    <property type="molecule type" value="Genomic_DNA"/>
</dbReference>
<evidence type="ECO:0000256" key="5">
    <source>
        <dbReference type="ARBA" id="ARBA00022729"/>
    </source>
</evidence>
<keyword evidence="9 10" id="KW-0326">Glycosidase</keyword>
<feature type="chain" id="PRO_5007895910" description="Mannan endo-1,6-alpha-mannosidase" evidence="12">
    <location>
        <begin position="23"/>
        <end position="480"/>
    </location>
</feature>
<dbReference type="PANTHER" id="PTHR12145">
    <property type="entry name" value="MANNAN ENDO-1,6-ALPHA-MANNOSIDASE DCW1"/>
    <property type="match status" value="1"/>
</dbReference>
<dbReference type="STRING" id="1081108.A0A168C7Q8"/>
<dbReference type="OrthoDB" id="4187847at2759"/>
<keyword evidence="8" id="KW-0325">Glycoprotein</keyword>
<dbReference type="GO" id="GO:0016052">
    <property type="term" value="P:carbohydrate catabolic process"/>
    <property type="evidence" value="ECO:0007669"/>
    <property type="project" value="InterPro"/>
</dbReference>
<sequence>MWFSATLVSATATALFSVQAAAASGLSISSDSDIKSTAKTIAGNLLKYYEGDEKGEIPGILPGTPPSAGNYYWWSASAMWASLIDYWHFTGDSSHNDVVMRGMLWQAGDDRNYMPANWTAGMGNDDQGFWGIAAMTAAERNFASPPRDQPQWLALAQNVFEDLAHRWDAETCDGGLRWQIFSINLGYEYKNSISTGVLMNLGARLNRYTGNSTFGDWADKAWDWVEETGLIKDGAIYDGAHAQLNCSDINKVEFSYSSGVYILGAAHMYNTTTDSKWKGRLDSVLEHALKVFFEDGAAVEVACESFGRCTSDMLFLKGIFVQMLASAAQVAPYIADTVLPVLQKSAEAAVKSCTGPDDACGFEWTSGEFDDKANAGTECNVLSSVAPLLAKAGDAPYTAKTGGISSGSTSGGSSGTTTTGDSTAGSNSTTTVAGGDDSGNSGNGGKTGKDGSGDKKGAATKMGGSVVVGLVMACAVVLLL</sequence>
<comment type="subcellular location">
    <subcellularLocation>
        <location evidence="2">Endomembrane system</location>
    </subcellularLocation>
</comment>
<gene>
    <name evidence="13" type="ORF">LEL_09639</name>
</gene>
<keyword evidence="5 12" id="KW-0732">Signal</keyword>
<dbReference type="GO" id="GO:0008496">
    <property type="term" value="F:mannan endo-1,6-alpha-mannosidase activity"/>
    <property type="evidence" value="ECO:0007669"/>
    <property type="project" value="UniProtKB-UniRule"/>
</dbReference>
<feature type="compositionally biased region" description="Low complexity" evidence="11">
    <location>
        <begin position="415"/>
        <end position="440"/>
    </location>
</feature>
<organism evidence="13 14">
    <name type="scientific">Akanthomyces lecanii RCEF 1005</name>
    <dbReference type="NCBI Taxonomy" id="1081108"/>
    <lineage>
        <taxon>Eukaryota</taxon>
        <taxon>Fungi</taxon>
        <taxon>Dikarya</taxon>
        <taxon>Ascomycota</taxon>
        <taxon>Pezizomycotina</taxon>
        <taxon>Sordariomycetes</taxon>
        <taxon>Hypocreomycetidae</taxon>
        <taxon>Hypocreales</taxon>
        <taxon>Cordycipitaceae</taxon>
        <taxon>Akanthomyces</taxon>
        <taxon>Cordyceps confragosa</taxon>
    </lineage>
</organism>
<keyword evidence="7" id="KW-0472">Membrane</keyword>
<reference evidence="13 14" key="1">
    <citation type="journal article" date="2016" name="Genome Biol. Evol.">
        <title>Divergent and convergent evolution of fungal pathogenicity.</title>
        <authorList>
            <person name="Shang Y."/>
            <person name="Xiao G."/>
            <person name="Zheng P."/>
            <person name="Cen K."/>
            <person name="Zhan S."/>
            <person name="Wang C."/>
        </authorList>
    </citation>
    <scope>NUCLEOTIDE SEQUENCE [LARGE SCALE GENOMIC DNA]</scope>
    <source>
        <strain evidence="13 14">RCEF 1005</strain>
    </source>
</reference>
<dbReference type="SUPFAM" id="SSF48208">
    <property type="entry name" value="Six-hairpin glycosidases"/>
    <property type="match status" value="1"/>
</dbReference>
<evidence type="ECO:0000256" key="4">
    <source>
        <dbReference type="ARBA" id="ARBA00012350"/>
    </source>
</evidence>
<dbReference type="PIRSF" id="PIRSF016302">
    <property type="entry name" value="Man_a_manosd"/>
    <property type="match status" value="1"/>
</dbReference>
<evidence type="ECO:0000256" key="11">
    <source>
        <dbReference type="SAM" id="MobiDB-lite"/>
    </source>
</evidence>
<name>A0A168C7Q8_CORDF</name>
<comment type="catalytic activity">
    <reaction evidence="1 10">
        <text>Random hydrolysis of (1-&gt;6)-alpha-D-mannosidic linkages in unbranched (1-&gt;6)-mannans.</text>
        <dbReference type="EC" id="3.2.1.101"/>
    </reaction>
</comment>